<evidence type="ECO:0000313" key="1">
    <source>
        <dbReference type="EMBL" id="MBR7834186.1"/>
    </source>
</evidence>
<comment type="caution">
    <text evidence="1">The sequence shown here is derived from an EMBL/GenBank/DDBJ whole genome shotgun (WGS) entry which is preliminary data.</text>
</comment>
<name>A0A941EN85_9ACTN</name>
<dbReference type="AlphaFoldDB" id="A0A941EN85"/>
<sequence>MGTMRRLLVFSAAGRKSEGFGTQSAGLPSQIDVQALGEALVAGHAVTLADRRSECQRVSLE</sequence>
<evidence type="ECO:0000313" key="2">
    <source>
        <dbReference type="Proteomes" id="UP000675781"/>
    </source>
</evidence>
<organism evidence="1 2">
    <name type="scientific">Actinospica durhamensis</name>
    <dbReference type="NCBI Taxonomy" id="1508375"/>
    <lineage>
        <taxon>Bacteria</taxon>
        <taxon>Bacillati</taxon>
        <taxon>Actinomycetota</taxon>
        <taxon>Actinomycetes</taxon>
        <taxon>Catenulisporales</taxon>
        <taxon>Actinospicaceae</taxon>
        <taxon>Actinospica</taxon>
    </lineage>
</organism>
<proteinExistence type="predicted"/>
<accession>A0A941EN85</accession>
<gene>
    <name evidence="1" type="ORF">KDL01_13000</name>
</gene>
<dbReference type="Proteomes" id="UP000675781">
    <property type="component" value="Unassembled WGS sequence"/>
</dbReference>
<dbReference type="EMBL" id="JAGSOG010000050">
    <property type="protein sequence ID" value="MBR7834186.1"/>
    <property type="molecule type" value="Genomic_DNA"/>
</dbReference>
<reference evidence="1" key="1">
    <citation type="submission" date="2021-04" db="EMBL/GenBank/DDBJ databases">
        <title>Genome based classification of Actinospica acidithermotolerans sp. nov., an actinobacterium isolated from an Indonesian hot spring.</title>
        <authorList>
            <person name="Kusuma A.B."/>
            <person name="Putra K.E."/>
            <person name="Nafisah S."/>
            <person name="Loh J."/>
            <person name="Nouioui I."/>
            <person name="Goodfellow M."/>
        </authorList>
    </citation>
    <scope>NUCLEOTIDE SEQUENCE</scope>
    <source>
        <strain evidence="1">CSCA 57</strain>
    </source>
</reference>
<keyword evidence="2" id="KW-1185">Reference proteome</keyword>
<protein>
    <submittedName>
        <fullName evidence="1">Uncharacterized protein</fullName>
    </submittedName>
</protein>